<accession>A0A7D6ZUP6</accession>
<evidence type="ECO:0000256" key="5">
    <source>
        <dbReference type="ARBA" id="ARBA00022448"/>
    </source>
</evidence>
<geneLocation type="mitochondrion" evidence="17"/>
<gene>
    <name evidence="17" type="primary">ND6</name>
</gene>
<name>A0A7D6ZUP6_9COLE</name>
<evidence type="ECO:0000256" key="1">
    <source>
        <dbReference type="ARBA" id="ARBA00004225"/>
    </source>
</evidence>
<keyword evidence="11" id="KW-0520">NAD</keyword>
<keyword evidence="13 16" id="KW-0472">Membrane</keyword>
<evidence type="ECO:0000256" key="6">
    <source>
        <dbReference type="ARBA" id="ARBA00022660"/>
    </source>
</evidence>
<evidence type="ECO:0000256" key="4">
    <source>
        <dbReference type="ARBA" id="ARBA00021095"/>
    </source>
</evidence>
<dbReference type="GO" id="GO:0008137">
    <property type="term" value="F:NADH dehydrogenase (ubiquinone) activity"/>
    <property type="evidence" value="ECO:0007669"/>
    <property type="project" value="UniProtKB-EC"/>
</dbReference>
<dbReference type="GO" id="GO:0031966">
    <property type="term" value="C:mitochondrial membrane"/>
    <property type="evidence" value="ECO:0007669"/>
    <property type="project" value="UniProtKB-SubCell"/>
</dbReference>
<evidence type="ECO:0000256" key="7">
    <source>
        <dbReference type="ARBA" id="ARBA00022692"/>
    </source>
</evidence>
<feature type="transmembrane region" description="Helical" evidence="16">
    <location>
        <begin position="84"/>
        <end position="105"/>
    </location>
</feature>
<comment type="catalytic activity">
    <reaction evidence="15">
        <text>a ubiquinone + NADH + 5 H(+)(in) = a ubiquinol + NAD(+) + 4 H(+)(out)</text>
        <dbReference type="Rhea" id="RHEA:29091"/>
        <dbReference type="Rhea" id="RHEA-COMP:9565"/>
        <dbReference type="Rhea" id="RHEA-COMP:9566"/>
        <dbReference type="ChEBI" id="CHEBI:15378"/>
        <dbReference type="ChEBI" id="CHEBI:16389"/>
        <dbReference type="ChEBI" id="CHEBI:17976"/>
        <dbReference type="ChEBI" id="CHEBI:57540"/>
        <dbReference type="ChEBI" id="CHEBI:57945"/>
        <dbReference type="EC" id="7.1.1.2"/>
    </reaction>
</comment>
<keyword evidence="8" id="KW-1278">Translocase</keyword>
<dbReference type="InterPro" id="IPR050269">
    <property type="entry name" value="ComplexI_Subunit6"/>
</dbReference>
<evidence type="ECO:0000256" key="8">
    <source>
        <dbReference type="ARBA" id="ARBA00022967"/>
    </source>
</evidence>
<protein>
    <recommendedName>
        <fullName evidence="4">NADH-ubiquinone oxidoreductase chain 6</fullName>
        <ecNumber evidence="3">7.1.1.2</ecNumber>
    </recommendedName>
    <alternativeName>
        <fullName evidence="14">NADH dehydrogenase subunit 6</fullName>
    </alternativeName>
</protein>
<evidence type="ECO:0000256" key="16">
    <source>
        <dbReference type="SAM" id="Phobius"/>
    </source>
</evidence>
<sequence>MLCIFQFIFMSLSMSLSVIFTQMNHPLAMGLMLLAQTLMVCLLTGMMTKSFWFSYILFLVFIGGLLVLFIYVTSLASNEMFTMSASSLIMITSIMTFTTLLLLILDPTLFTITLSPSDTSLSISMLTPESTLLSLSKLYNQPTDFITAMLILYLFLTLIAVVKITSIFQGPLRQKN</sequence>
<evidence type="ECO:0000313" key="17">
    <source>
        <dbReference type="EMBL" id="QLY89886.1"/>
    </source>
</evidence>
<evidence type="ECO:0000256" key="2">
    <source>
        <dbReference type="ARBA" id="ARBA00005698"/>
    </source>
</evidence>
<keyword evidence="10 16" id="KW-1133">Transmembrane helix</keyword>
<feature type="transmembrane region" description="Helical" evidence="16">
    <location>
        <begin position="145"/>
        <end position="168"/>
    </location>
</feature>
<keyword evidence="7 16" id="KW-0812">Transmembrane</keyword>
<keyword evidence="9" id="KW-0249">Electron transport</keyword>
<dbReference type="EC" id="7.1.1.2" evidence="3"/>
<evidence type="ECO:0000256" key="9">
    <source>
        <dbReference type="ARBA" id="ARBA00022982"/>
    </source>
</evidence>
<feature type="transmembrane region" description="Helical" evidence="16">
    <location>
        <begin position="52"/>
        <end position="72"/>
    </location>
</feature>
<dbReference type="EMBL" id="MT483672">
    <property type="protein sequence ID" value="QLY89886.1"/>
    <property type="molecule type" value="Genomic_DNA"/>
</dbReference>
<proteinExistence type="inferred from homology"/>
<evidence type="ECO:0000256" key="10">
    <source>
        <dbReference type="ARBA" id="ARBA00022989"/>
    </source>
</evidence>
<keyword evidence="12 17" id="KW-0496">Mitochondrion</keyword>
<evidence type="ECO:0000256" key="14">
    <source>
        <dbReference type="ARBA" id="ARBA00031019"/>
    </source>
</evidence>
<comment type="subcellular location">
    <subcellularLocation>
        <location evidence="1">Mitochondrion membrane</location>
        <topology evidence="1">Multi-pass membrane protein</topology>
    </subcellularLocation>
</comment>
<dbReference type="PANTHER" id="PTHR11435">
    <property type="entry name" value="NADH UBIQUINONE OXIDOREDUCTASE SUBUNIT ND6"/>
    <property type="match status" value="1"/>
</dbReference>
<keyword evidence="6" id="KW-0679">Respiratory chain</keyword>
<keyword evidence="5" id="KW-0813">Transport</keyword>
<evidence type="ECO:0000256" key="15">
    <source>
        <dbReference type="ARBA" id="ARBA00049551"/>
    </source>
</evidence>
<feature type="transmembrane region" description="Helical" evidence="16">
    <location>
        <begin position="27"/>
        <end position="45"/>
    </location>
</feature>
<comment type="similarity">
    <text evidence="2">Belongs to the complex I subunit 6 family.</text>
</comment>
<evidence type="ECO:0000256" key="13">
    <source>
        <dbReference type="ARBA" id="ARBA00023136"/>
    </source>
</evidence>
<evidence type="ECO:0000256" key="11">
    <source>
        <dbReference type="ARBA" id="ARBA00023027"/>
    </source>
</evidence>
<evidence type="ECO:0000256" key="3">
    <source>
        <dbReference type="ARBA" id="ARBA00012944"/>
    </source>
</evidence>
<dbReference type="PANTHER" id="PTHR11435:SF1">
    <property type="entry name" value="NADH-UBIQUINONE OXIDOREDUCTASE CHAIN 6"/>
    <property type="match status" value="1"/>
</dbReference>
<evidence type="ECO:0000256" key="12">
    <source>
        <dbReference type="ARBA" id="ARBA00023128"/>
    </source>
</evidence>
<organism evidence="17">
    <name type="scientific">Limnius volckmari</name>
    <dbReference type="NCBI Taxonomy" id="195218"/>
    <lineage>
        <taxon>Eukaryota</taxon>
        <taxon>Metazoa</taxon>
        <taxon>Ecdysozoa</taxon>
        <taxon>Arthropoda</taxon>
        <taxon>Hexapoda</taxon>
        <taxon>Insecta</taxon>
        <taxon>Pterygota</taxon>
        <taxon>Neoptera</taxon>
        <taxon>Endopterygota</taxon>
        <taxon>Coleoptera</taxon>
        <taxon>Polyphaga</taxon>
        <taxon>Elateriformia</taxon>
        <taxon>Byrrhoidea</taxon>
        <taxon>Elmidae</taxon>
        <taxon>Elminae</taxon>
        <taxon>Limnius</taxon>
    </lineage>
</organism>
<reference evidence="17" key="1">
    <citation type="submission" date="2020-05" db="EMBL/GenBank/DDBJ databases">
        <title>DNAmark Project.</title>
        <authorList>
            <person name="Leerhoei F."/>
        </authorList>
    </citation>
    <scope>NUCLEOTIDE SEQUENCE</scope>
    <source>
        <strain evidence="17">DM553</strain>
    </source>
</reference>
<dbReference type="AlphaFoldDB" id="A0A7D6ZUP6"/>